<comment type="caution">
    <text evidence="1">The sequence shown here is derived from an EMBL/GenBank/DDBJ whole genome shotgun (WGS) entry which is preliminary data.</text>
</comment>
<gene>
    <name evidence="1" type="ORF">DDZ13_05565</name>
</gene>
<dbReference type="AlphaFoldDB" id="A0A317ZGS7"/>
<proteinExistence type="predicted"/>
<keyword evidence="2" id="KW-1185">Reference proteome</keyword>
<protein>
    <submittedName>
        <fullName evidence="1">Uncharacterized protein</fullName>
    </submittedName>
</protein>
<dbReference type="EMBL" id="QHJQ01000003">
    <property type="protein sequence ID" value="PXA04640.1"/>
    <property type="molecule type" value="Genomic_DNA"/>
</dbReference>
<dbReference type="SUPFAM" id="SSF55486">
    <property type="entry name" value="Metalloproteases ('zincins'), catalytic domain"/>
    <property type="match status" value="1"/>
</dbReference>
<name>A0A317ZGS7_9BACT</name>
<reference evidence="1 2" key="1">
    <citation type="submission" date="2018-05" db="EMBL/GenBank/DDBJ databases">
        <title>Coraliomargarita sinensis sp. nov., isolated from a marine solar saltern.</title>
        <authorList>
            <person name="Zhou L.Y."/>
        </authorList>
    </citation>
    <scope>NUCLEOTIDE SEQUENCE [LARGE SCALE GENOMIC DNA]</scope>
    <source>
        <strain evidence="1 2">WN38</strain>
    </source>
</reference>
<accession>A0A317ZGS7</accession>
<evidence type="ECO:0000313" key="1">
    <source>
        <dbReference type="EMBL" id="PXA04640.1"/>
    </source>
</evidence>
<sequence>MLLAAAVTLQGAVQDEINISLETVPQEVEAGEAFTMIWDVSSDDAQILEVFLDCGGAIGPEHEWEHDGSGDFRKSVEHREASPGIKEYELWAKLKKGEEYRFLGESFKVNVTPEGGDKELDDFLSWMKAVGYSEDVIQVYAHDGSNPVVRKYWDKYFAMREQDSDYRDLKTMPIVFIDLLATEEAAVNETLEGQAGKLEDYLSEMFGKAFDVQYEQQRVAYEAEFGEPLLQKNSRGQRWVKFNPRPLNRFARETAKRIIEERDLPPNSVIIRWAPKKWKYEGETLKVQDHTGSGPAFSGMDFGGYGIATYAHEWGHGLGLGHMFTIGPGSFASRAWGLECVMNHSYVGYSNREVGRLLSPLPRYALEPKGGYTDQKTFAAIYSEAMAGTDHLKRRLNEVGQPATAVSSMTWSTPWRATDVDSVICAGYKNRKMEVKEVELAPGVEAGVYTLFMDEKARRGPAVARRSFKGWPEGRFGPYCLADEGTPGEVVLTYFQGLLFT</sequence>
<evidence type="ECO:0000313" key="2">
    <source>
        <dbReference type="Proteomes" id="UP000247099"/>
    </source>
</evidence>
<dbReference type="Proteomes" id="UP000247099">
    <property type="component" value="Unassembled WGS sequence"/>
</dbReference>
<dbReference type="InParanoid" id="A0A317ZGS7"/>
<organism evidence="1 2">
    <name type="scientific">Coraliomargarita sinensis</name>
    <dbReference type="NCBI Taxonomy" id="2174842"/>
    <lineage>
        <taxon>Bacteria</taxon>
        <taxon>Pseudomonadati</taxon>
        <taxon>Verrucomicrobiota</taxon>
        <taxon>Opitutia</taxon>
        <taxon>Puniceicoccales</taxon>
        <taxon>Coraliomargaritaceae</taxon>
        <taxon>Coraliomargarita</taxon>
    </lineage>
</organism>